<evidence type="ECO:0000313" key="1">
    <source>
        <dbReference type="EMBL" id="GFX96497.1"/>
    </source>
</evidence>
<proteinExistence type="predicted"/>
<keyword evidence="2" id="KW-1185">Reference proteome</keyword>
<accession>A0A8X6V693</accession>
<evidence type="ECO:0000313" key="2">
    <source>
        <dbReference type="Proteomes" id="UP000887159"/>
    </source>
</evidence>
<sequence>MTGKLRRQALGRINPDAANSRELIKIDEMLQFHTRWRYSISTSAPFNQSPTGSPKIMPTWLNRQHFAMFLLSRHYNNLDFQGNTLKIENCCQIPLHKNLCYEEKRRNPSFALKPTVCSLATKSEDDVINQYRQEKGNVLHQEWESRQRPVQAPLLENNEAKTGLMASIQQLKAAQSGSRIYSFCTQFPAKSIYSTKTKLDKKKGNHLEKRTRIN</sequence>
<gene>
    <name evidence="1" type="ORF">TNCV_1441711</name>
</gene>
<dbReference type="AlphaFoldDB" id="A0A8X6V693"/>
<organism evidence="1 2">
    <name type="scientific">Trichonephila clavipes</name>
    <name type="common">Golden silk orbweaver</name>
    <name type="synonym">Nephila clavipes</name>
    <dbReference type="NCBI Taxonomy" id="2585209"/>
    <lineage>
        <taxon>Eukaryota</taxon>
        <taxon>Metazoa</taxon>
        <taxon>Ecdysozoa</taxon>
        <taxon>Arthropoda</taxon>
        <taxon>Chelicerata</taxon>
        <taxon>Arachnida</taxon>
        <taxon>Araneae</taxon>
        <taxon>Araneomorphae</taxon>
        <taxon>Entelegynae</taxon>
        <taxon>Araneoidea</taxon>
        <taxon>Nephilidae</taxon>
        <taxon>Trichonephila</taxon>
    </lineage>
</organism>
<protein>
    <submittedName>
        <fullName evidence="1">Uncharacterized protein</fullName>
    </submittedName>
</protein>
<dbReference type="Proteomes" id="UP000887159">
    <property type="component" value="Unassembled WGS sequence"/>
</dbReference>
<reference evidence="1" key="1">
    <citation type="submission" date="2020-08" db="EMBL/GenBank/DDBJ databases">
        <title>Multicomponent nature underlies the extraordinary mechanical properties of spider dragline silk.</title>
        <authorList>
            <person name="Kono N."/>
            <person name="Nakamura H."/>
            <person name="Mori M."/>
            <person name="Yoshida Y."/>
            <person name="Ohtoshi R."/>
            <person name="Malay A.D."/>
            <person name="Moran D.A.P."/>
            <person name="Tomita M."/>
            <person name="Numata K."/>
            <person name="Arakawa K."/>
        </authorList>
    </citation>
    <scope>NUCLEOTIDE SEQUENCE</scope>
</reference>
<name>A0A8X6V693_TRICX</name>
<dbReference type="EMBL" id="BMAU01021192">
    <property type="protein sequence ID" value="GFX96497.1"/>
    <property type="molecule type" value="Genomic_DNA"/>
</dbReference>
<comment type="caution">
    <text evidence="1">The sequence shown here is derived from an EMBL/GenBank/DDBJ whole genome shotgun (WGS) entry which is preliminary data.</text>
</comment>